<dbReference type="RefSeq" id="WP_035324581.1">
    <property type="nucleotide sequence ID" value="NZ_CP015125.1"/>
</dbReference>
<dbReference type="InterPro" id="IPR002068">
    <property type="entry name" value="A-crystallin/Hsp20_dom"/>
</dbReference>
<dbReference type="KEGG" id="ddo:I597_2380"/>
<evidence type="ECO:0000256" key="2">
    <source>
        <dbReference type="RuleBase" id="RU003616"/>
    </source>
</evidence>
<evidence type="ECO:0000313" key="5">
    <source>
        <dbReference type="Proteomes" id="UP000030140"/>
    </source>
</evidence>
<comment type="similarity">
    <text evidence="1 2">Belongs to the small heat shock protein (HSP20) family.</text>
</comment>
<comment type="caution">
    <text evidence="4">The sequence shown here is derived from an EMBL/GenBank/DDBJ whole genome shotgun (WGS) entry which is preliminary data.</text>
</comment>
<dbReference type="CDD" id="cd06464">
    <property type="entry name" value="ACD_sHsps-like"/>
    <property type="match status" value="1"/>
</dbReference>
<dbReference type="PANTHER" id="PTHR11527">
    <property type="entry name" value="HEAT-SHOCK PROTEIN 20 FAMILY MEMBER"/>
    <property type="match status" value="1"/>
</dbReference>
<keyword evidence="5" id="KW-1185">Reference proteome</keyword>
<sequence length="144" mass="16254">MTLVRKNTAPYLPSVFEELLNTDWLGGRTNTFTNATPSVNIIEKDDAFELHVAAPGLKKEDFNINLDNDLLTISSEIKNEEDVKETAKFTRREFNYASFKRSFNLPESVDTAKITASYTDGVLAVSLPKREEAQVQPSRLIEIQ</sequence>
<dbReference type="InterPro" id="IPR008978">
    <property type="entry name" value="HSP20-like_chaperone"/>
</dbReference>
<evidence type="ECO:0000259" key="3">
    <source>
        <dbReference type="PROSITE" id="PS01031"/>
    </source>
</evidence>
<dbReference type="InterPro" id="IPR031107">
    <property type="entry name" value="Small_HSP"/>
</dbReference>
<protein>
    <submittedName>
        <fullName evidence="4">Molecular chaperone Hsp20</fullName>
    </submittedName>
</protein>
<evidence type="ECO:0000313" key="4">
    <source>
        <dbReference type="EMBL" id="KGO05523.1"/>
    </source>
</evidence>
<dbReference type="PATRIC" id="fig|1300343.5.peg.2401"/>
<name>A0A0A2GSP4_9FLAO</name>
<evidence type="ECO:0000256" key="1">
    <source>
        <dbReference type="PROSITE-ProRule" id="PRU00285"/>
    </source>
</evidence>
<dbReference type="Proteomes" id="UP000030140">
    <property type="component" value="Unassembled WGS sequence"/>
</dbReference>
<organism evidence="4 5">
    <name type="scientific">Dokdonia donghaensis DSW-1</name>
    <dbReference type="NCBI Taxonomy" id="1300343"/>
    <lineage>
        <taxon>Bacteria</taxon>
        <taxon>Pseudomonadati</taxon>
        <taxon>Bacteroidota</taxon>
        <taxon>Flavobacteriia</taxon>
        <taxon>Flavobacteriales</taxon>
        <taxon>Flavobacteriaceae</taxon>
        <taxon>Dokdonia</taxon>
    </lineage>
</organism>
<gene>
    <name evidence="4" type="ORF">NV36_00795</name>
</gene>
<feature type="domain" description="SHSP" evidence="3">
    <location>
        <begin position="30"/>
        <end position="144"/>
    </location>
</feature>
<dbReference type="SUPFAM" id="SSF49764">
    <property type="entry name" value="HSP20-like chaperones"/>
    <property type="match status" value="1"/>
</dbReference>
<dbReference type="Gene3D" id="2.60.40.790">
    <property type="match status" value="1"/>
</dbReference>
<dbReference type="AlphaFoldDB" id="A0A0A2GSP4"/>
<dbReference type="EMBL" id="JSAQ01000001">
    <property type="protein sequence ID" value="KGO05523.1"/>
    <property type="molecule type" value="Genomic_DNA"/>
</dbReference>
<accession>A0A0A2GSP4</accession>
<dbReference type="PROSITE" id="PS01031">
    <property type="entry name" value="SHSP"/>
    <property type="match status" value="1"/>
</dbReference>
<dbReference type="Pfam" id="PF00011">
    <property type="entry name" value="HSP20"/>
    <property type="match status" value="1"/>
</dbReference>
<reference evidence="4 5" key="1">
    <citation type="submission" date="2014-10" db="EMBL/GenBank/DDBJ databases">
        <title>Draft genome sequence of the proteorhodopsin-containing marine bacterium Dokdonia donghaensis.</title>
        <authorList>
            <person name="Gomez-Consarnau L."/>
            <person name="Gonzalez J.M."/>
            <person name="Riedel T."/>
            <person name="Jaenicke S."/>
            <person name="Wagner-Doebler I."/>
            <person name="Fuhrman J.A."/>
        </authorList>
    </citation>
    <scope>NUCLEOTIDE SEQUENCE [LARGE SCALE GENOMIC DNA]</scope>
    <source>
        <strain evidence="4 5">DSW-1</strain>
    </source>
</reference>
<proteinExistence type="inferred from homology"/>
<dbReference type="OrthoDB" id="9814487at2"/>